<gene>
    <name evidence="6" type="ORF">IPV69_22785</name>
</gene>
<dbReference type="AlphaFoldDB" id="A0A7M2WU94"/>
<feature type="zinc finger region" description="dksA C4-type" evidence="4">
    <location>
        <begin position="11"/>
        <end position="35"/>
    </location>
</feature>
<feature type="domain" description="Zinc finger DksA/TraR C4-type" evidence="5">
    <location>
        <begin position="9"/>
        <end position="40"/>
    </location>
</feature>
<protein>
    <submittedName>
        <fullName evidence="6">TraR/DksA C4-type zinc finger protein</fullName>
    </submittedName>
</protein>
<proteinExistence type="predicted"/>
<accession>A0A7M2WU94</accession>
<dbReference type="InterPro" id="IPR020458">
    <property type="entry name" value="Znf_DskA_TraR_CS"/>
</dbReference>
<dbReference type="PROSITE" id="PS01102">
    <property type="entry name" value="ZF_DKSA_1"/>
    <property type="match status" value="1"/>
</dbReference>
<evidence type="ECO:0000259" key="5">
    <source>
        <dbReference type="Pfam" id="PF01258"/>
    </source>
</evidence>
<dbReference type="Proteomes" id="UP000593765">
    <property type="component" value="Chromosome"/>
</dbReference>
<reference evidence="6 7" key="1">
    <citation type="submission" date="2020-10" db="EMBL/GenBank/DDBJ databases">
        <title>Wide distribution of Phycisphaera-like planctomycetes from WD2101 soil group in peatlands and genome analysis of the first cultivated representative.</title>
        <authorList>
            <person name="Dedysh S.N."/>
            <person name="Beletsky A.V."/>
            <person name="Ivanova A."/>
            <person name="Kulichevskaya I.S."/>
            <person name="Suzina N.E."/>
            <person name="Philippov D.A."/>
            <person name="Rakitin A.L."/>
            <person name="Mardanov A.V."/>
            <person name="Ravin N.V."/>
        </authorList>
    </citation>
    <scope>NUCLEOTIDE SEQUENCE [LARGE SCALE GENOMIC DNA]</scope>
    <source>
        <strain evidence="6 7">M1803</strain>
    </source>
</reference>
<name>A0A7M2WU94_9BACT</name>
<evidence type="ECO:0000256" key="4">
    <source>
        <dbReference type="PROSITE-ProRule" id="PRU00510"/>
    </source>
</evidence>
<organism evidence="6 7">
    <name type="scientific">Humisphaera borealis</name>
    <dbReference type="NCBI Taxonomy" id="2807512"/>
    <lineage>
        <taxon>Bacteria</taxon>
        <taxon>Pseudomonadati</taxon>
        <taxon>Planctomycetota</taxon>
        <taxon>Phycisphaerae</taxon>
        <taxon>Tepidisphaerales</taxon>
        <taxon>Tepidisphaeraceae</taxon>
        <taxon>Humisphaera</taxon>
    </lineage>
</organism>
<evidence type="ECO:0000313" key="6">
    <source>
        <dbReference type="EMBL" id="QOV89019.1"/>
    </source>
</evidence>
<dbReference type="RefSeq" id="WP_206292032.1">
    <property type="nucleotide sequence ID" value="NZ_CP063458.1"/>
</dbReference>
<keyword evidence="2" id="KW-0863">Zinc-finger</keyword>
<dbReference type="Pfam" id="PF01258">
    <property type="entry name" value="zf-dskA_traR"/>
    <property type="match status" value="1"/>
</dbReference>
<dbReference type="Gene3D" id="1.20.120.910">
    <property type="entry name" value="DksA, coiled-coil domain"/>
    <property type="match status" value="1"/>
</dbReference>
<dbReference type="GO" id="GO:0008270">
    <property type="term" value="F:zinc ion binding"/>
    <property type="evidence" value="ECO:0007669"/>
    <property type="project" value="UniProtKB-KW"/>
</dbReference>
<evidence type="ECO:0000256" key="1">
    <source>
        <dbReference type="ARBA" id="ARBA00022723"/>
    </source>
</evidence>
<dbReference type="InterPro" id="IPR000962">
    <property type="entry name" value="Znf_DskA_TraR"/>
</dbReference>
<dbReference type="PROSITE" id="PS51128">
    <property type="entry name" value="ZF_DKSA_2"/>
    <property type="match status" value="1"/>
</dbReference>
<dbReference type="SUPFAM" id="SSF57716">
    <property type="entry name" value="Glucocorticoid receptor-like (DNA-binding domain)"/>
    <property type="match status" value="1"/>
</dbReference>
<evidence type="ECO:0000256" key="2">
    <source>
        <dbReference type="ARBA" id="ARBA00022771"/>
    </source>
</evidence>
<keyword evidence="7" id="KW-1185">Reference proteome</keyword>
<sequence>MSLTQNPTKRCSLCGKPIAKARLEALPGVTTCIECASKHPQKFDPRLVDLSEASPINRNGFAPKD</sequence>
<evidence type="ECO:0000256" key="3">
    <source>
        <dbReference type="ARBA" id="ARBA00022833"/>
    </source>
</evidence>
<dbReference type="EMBL" id="CP063458">
    <property type="protein sequence ID" value="QOV89019.1"/>
    <property type="molecule type" value="Genomic_DNA"/>
</dbReference>
<keyword evidence="1" id="KW-0479">Metal-binding</keyword>
<evidence type="ECO:0000313" key="7">
    <source>
        <dbReference type="Proteomes" id="UP000593765"/>
    </source>
</evidence>
<dbReference type="KEGG" id="hbs:IPV69_22785"/>
<keyword evidence="3" id="KW-0862">Zinc</keyword>